<feature type="transmembrane region" description="Helical" evidence="1">
    <location>
        <begin position="39"/>
        <end position="58"/>
    </location>
</feature>
<proteinExistence type="predicted"/>
<keyword evidence="1" id="KW-1133">Transmembrane helix</keyword>
<dbReference type="Proteomes" id="UP000712600">
    <property type="component" value="Unassembled WGS sequence"/>
</dbReference>
<dbReference type="AlphaFoldDB" id="A0A8S9RM21"/>
<reference evidence="2" key="1">
    <citation type="submission" date="2019-12" db="EMBL/GenBank/DDBJ databases">
        <title>Genome sequencing and annotation of Brassica cretica.</title>
        <authorList>
            <person name="Studholme D.J."/>
            <person name="Sarris P."/>
        </authorList>
    </citation>
    <scope>NUCLEOTIDE SEQUENCE</scope>
    <source>
        <strain evidence="2">PFS-109/04</strain>
        <tissue evidence="2">Leaf</tissue>
    </source>
</reference>
<dbReference type="EMBL" id="QGKX02000095">
    <property type="protein sequence ID" value="KAF3573711.1"/>
    <property type="molecule type" value="Genomic_DNA"/>
</dbReference>
<sequence length="59" mass="6291">MLVPAVPLLLDDLLAWFAGEAVAAVRLHFLELDPLKTFGLIRISLAAGGLPLFLLCFAG</sequence>
<name>A0A8S9RM21_BRACR</name>
<gene>
    <name evidence="2" type="ORF">F2Q69_00060648</name>
</gene>
<evidence type="ECO:0000313" key="2">
    <source>
        <dbReference type="EMBL" id="KAF3573711.1"/>
    </source>
</evidence>
<organism evidence="2 3">
    <name type="scientific">Brassica cretica</name>
    <name type="common">Mustard</name>
    <dbReference type="NCBI Taxonomy" id="69181"/>
    <lineage>
        <taxon>Eukaryota</taxon>
        <taxon>Viridiplantae</taxon>
        <taxon>Streptophyta</taxon>
        <taxon>Embryophyta</taxon>
        <taxon>Tracheophyta</taxon>
        <taxon>Spermatophyta</taxon>
        <taxon>Magnoliopsida</taxon>
        <taxon>eudicotyledons</taxon>
        <taxon>Gunneridae</taxon>
        <taxon>Pentapetalae</taxon>
        <taxon>rosids</taxon>
        <taxon>malvids</taxon>
        <taxon>Brassicales</taxon>
        <taxon>Brassicaceae</taxon>
        <taxon>Brassiceae</taxon>
        <taxon>Brassica</taxon>
    </lineage>
</organism>
<comment type="caution">
    <text evidence="2">The sequence shown here is derived from an EMBL/GenBank/DDBJ whole genome shotgun (WGS) entry which is preliminary data.</text>
</comment>
<protein>
    <submittedName>
        <fullName evidence="2">Uncharacterized protein</fullName>
    </submittedName>
</protein>
<evidence type="ECO:0000256" key="1">
    <source>
        <dbReference type="SAM" id="Phobius"/>
    </source>
</evidence>
<keyword evidence="1" id="KW-0472">Membrane</keyword>
<evidence type="ECO:0000313" key="3">
    <source>
        <dbReference type="Proteomes" id="UP000712600"/>
    </source>
</evidence>
<keyword evidence="1" id="KW-0812">Transmembrane</keyword>
<accession>A0A8S9RM21</accession>